<dbReference type="InterPro" id="IPR036179">
    <property type="entry name" value="Ig-like_dom_sf"/>
</dbReference>
<protein>
    <recommendedName>
        <fullName evidence="7">HMCN</fullName>
    </recommendedName>
</protein>
<dbReference type="SMART" id="SM00409">
    <property type="entry name" value="IG"/>
    <property type="match status" value="4"/>
</dbReference>
<dbReference type="PROSITE" id="PS50835">
    <property type="entry name" value="IG_LIKE"/>
    <property type="match status" value="3"/>
</dbReference>
<dbReference type="Pfam" id="PF13895">
    <property type="entry name" value="Ig_2"/>
    <property type="match status" value="2"/>
</dbReference>
<dbReference type="InterPro" id="IPR007110">
    <property type="entry name" value="Ig-like_dom"/>
</dbReference>
<accession>A0A6J8EPT3</accession>
<evidence type="ECO:0000259" key="4">
    <source>
        <dbReference type="PROSITE" id="PS50853"/>
    </source>
</evidence>
<feature type="transmembrane region" description="Helical" evidence="2">
    <location>
        <begin position="563"/>
        <end position="587"/>
    </location>
</feature>
<reference evidence="5 6" key="1">
    <citation type="submission" date="2020-06" db="EMBL/GenBank/DDBJ databases">
        <authorList>
            <person name="Li R."/>
            <person name="Bekaert M."/>
        </authorList>
    </citation>
    <scope>NUCLEOTIDE SEQUENCE [LARGE SCALE GENOMIC DNA]</scope>
    <source>
        <strain evidence="6">wild</strain>
    </source>
</reference>
<keyword evidence="2" id="KW-1133">Transmembrane helix</keyword>
<evidence type="ECO:0000259" key="3">
    <source>
        <dbReference type="PROSITE" id="PS50835"/>
    </source>
</evidence>
<feature type="domain" description="Ig-like" evidence="3">
    <location>
        <begin position="1"/>
        <end position="72"/>
    </location>
</feature>
<keyword evidence="2" id="KW-0812">Transmembrane</keyword>
<dbReference type="Gene3D" id="2.60.40.10">
    <property type="entry name" value="Immunoglobulins"/>
    <property type="match status" value="5"/>
</dbReference>
<dbReference type="InterPro" id="IPR036116">
    <property type="entry name" value="FN3_sf"/>
</dbReference>
<dbReference type="OrthoDB" id="6161934at2759"/>
<dbReference type="InterPro" id="IPR003598">
    <property type="entry name" value="Ig_sub2"/>
</dbReference>
<feature type="domain" description="Ig-like" evidence="3">
    <location>
        <begin position="89"/>
        <end position="144"/>
    </location>
</feature>
<feature type="region of interest" description="Disordered" evidence="1">
    <location>
        <begin position="672"/>
        <end position="728"/>
    </location>
</feature>
<proteinExistence type="predicted"/>
<dbReference type="PANTHER" id="PTHR46013:SF7">
    <property type="entry name" value="IG-LIKE DOMAIN-CONTAINING PROTEIN"/>
    <property type="match status" value="1"/>
</dbReference>
<evidence type="ECO:0000256" key="1">
    <source>
        <dbReference type="SAM" id="MobiDB-lite"/>
    </source>
</evidence>
<dbReference type="AlphaFoldDB" id="A0A6J8EPT3"/>
<feature type="domain" description="Fibronectin type-III" evidence="4">
    <location>
        <begin position="455"/>
        <end position="553"/>
    </location>
</feature>
<organism evidence="5 6">
    <name type="scientific">Mytilus coruscus</name>
    <name type="common">Sea mussel</name>
    <dbReference type="NCBI Taxonomy" id="42192"/>
    <lineage>
        <taxon>Eukaryota</taxon>
        <taxon>Metazoa</taxon>
        <taxon>Spiralia</taxon>
        <taxon>Lophotrochozoa</taxon>
        <taxon>Mollusca</taxon>
        <taxon>Bivalvia</taxon>
        <taxon>Autobranchia</taxon>
        <taxon>Pteriomorphia</taxon>
        <taxon>Mytilida</taxon>
        <taxon>Mytiloidea</taxon>
        <taxon>Mytilidae</taxon>
        <taxon>Mytilinae</taxon>
        <taxon>Mytilus</taxon>
    </lineage>
</organism>
<evidence type="ECO:0008006" key="7">
    <source>
        <dbReference type="Google" id="ProtNLM"/>
    </source>
</evidence>
<dbReference type="SUPFAM" id="SSF48726">
    <property type="entry name" value="Immunoglobulin"/>
    <property type="match status" value="4"/>
</dbReference>
<dbReference type="InterPro" id="IPR013783">
    <property type="entry name" value="Ig-like_fold"/>
</dbReference>
<dbReference type="CDD" id="cd00096">
    <property type="entry name" value="Ig"/>
    <property type="match status" value="1"/>
</dbReference>
<evidence type="ECO:0000313" key="6">
    <source>
        <dbReference type="Proteomes" id="UP000507470"/>
    </source>
</evidence>
<dbReference type="SMART" id="SM00408">
    <property type="entry name" value="IGc2"/>
    <property type="match status" value="2"/>
</dbReference>
<evidence type="ECO:0000256" key="2">
    <source>
        <dbReference type="SAM" id="Phobius"/>
    </source>
</evidence>
<dbReference type="EMBL" id="CACVKT020009374">
    <property type="protein sequence ID" value="CAC5421782.1"/>
    <property type="molecule type" value="Genomic_DNA"/>
</dbReference>
<dbReference type="SUPFAM" id="SSF49265">
    <property type="entry name" value="Fibronectin type III"/>
    <property type="match status" value="1"/>
</dbReference>
<dbReference type="PROSITE" id="PS50853">
    <property type="entry name" value="FN3"/>
    <property type="match status" value="1"/>
</dbReference>
<dbReference type="PANTHER" id="PTHR46013">
    <property type="entry name" value="VASCULAR CELL ADHESION MOLECULE 1"/>
    <property type="match status" value="1"/>
</dbReference>
<dbReference type="InterPro" id="IPR003961">
    <property type="entry name" value="FN3_dom"/>
</dbReference>
<sequence length="762" mass="84665">MVENATNFILSCKVTDGYPTNASYKWYKDGSHISTAANYTISTVNRSDTGNYTCDATNKVGSSNPSSAVEVYVIYGIIINPIKKNQPSEGQVLNITCSVTSYLVLTDRDATWTKKNNRWFIHNGRHLVIDNVNRIDSGIYICSVVIQFKPTFGHPVNFTGTTTVEVDVLYKPTVSVFPDFNQSFVTENATDLRMICNVTDANPAIYESYSWNKDGSWIKSAAEYTIPTVKRIHTGSYTCNATNSVGTSDPSQVFKLNVFYGVSLNLSVTEIRVNESERWNFSCISDGNPLPTITCVYIFNSSVVGEATTNVITIGNEHANCIDTGLYMCTGNNKIGTPVSKSAHIRIACKPRSHNNVDKQDIFINSSDESLTILTTFISLPLSTILWLRQLPDGNLTEIDSKFINSTNQSQLPYETISIFQKDLLKQDDFGIYLVKASNIHGSFRLKYNVIPRRAPDPPTNITASCDVYSIRVTWISGFNGGENQTFRINFANTISNQTLFKDEIIDVRDDKNINVIRESVNPDTLYRIFLEASNLYGTTKSTEVTNCTTQKNQEENQRLTSALVGGIAGSISALLIVVIVIGGLYCRRRRKFTEGNIELKESESNETDEDEDGLKDNPLYVTSGEVSNAEERPVYGVVNKATQNKDKLTPDDKQGQGPVYAEVQKSSIHDGLKDNPLYATSGDVSNAEEGPVYGVVNKPKQNKENVDSDDKKNQGPVHTEVQKSSKQGSVFWRKLSSDMFMVQSKTKICHAFKAAQDYHNT</sequence>
<evidence type="ECO:0000313" key="5">
    <source>
        <dbReference type="EMBL" id="CAC5421782.1"/>
    </source>
</evidence>
<dbReference type="InterPro" id="IPR003599">
    <property type="entry name" value="Ig_sub"/>
</dbReference>
<feature type="compositionally biased region" description="Basic and acidic residues" evidence="1">
    <location>
        <begin position="702"/>
        <end position="714"/>
    </location>
</feature>
<keyword evidence="2" id="KW-0472">Membrane</keyword>
<gene>
    <name evidence="5" type="ORF">MCOR_53872</name>
</gene>
<dbReference type="Proteomes" id="UP000507470">
    <property type="component" value="Unassembled WGS sequence"/>
</dbReference>
<name>A0A6J8EPT3_MYTCO</name>
<keyword evidence="6" id="KW-1185">Reference proteome</keyword>
<feature type="domain" description="Ig-like" evidence="3">
    <location>
        <begin position="172"/>
        <end position="257"/>
    </location>
</feature>